<feature type="compositionally biased region" description="Low complexity" evidence="3">
    <location>
        <begin position="149"/>
        <end position="159"/>
    </location>
</feature>
<dbReference type="RefSeq" id="XP_014645421.1">
    <property type="nucleotide sequence ID" value="XM_014789935.1"/>
</dbReference>
<organism evidence="5 6">
    <name type="scientific">Ceratotherium simum simum</name>
    <name type="common">Southern white rhinoceros</name>
    <dbReference type="NCBI Taxonomy" id="73337"/>
    <lineage>
        <taxon>Eukaryota</taxon>
        <taxon>Metazoa</taxon>
        <taxon>Chordata</taxon>
        <taxon>Craniata</taxon>
        <taxon>Vertebrata</taxon>
        <taxon>Euteleostomi</taxon>
        <taxon>Mammalia</taxon>
        <taxon>Eutheria</taxon>
        <taxon>Laurasiatheria</taxon>
        <taxon>Perissodactyla</taxon>
        <taxon>Rhinocerotidae</taxon>
        <taxon>Ceratotherium</taxon>
    </lineage>
</organism>
<evidence type="ECO:0000256" key="3">
    <source>
        <dbReference type="SAM" id="MobiDB-lite"/>
    </source>
</evidence>
<feature type="signal peptide" evidence="4">
    <location>
        <begin position="1"/>
        <end position="17"/>
    </location>
</feature>
<dbReference type="PANTHER" id="PTHR48051:SF1">
    <property type="entry name" value="RAS SUPPRESSOR PROTEIN 1"/>
    <property type="match status" value="1"/>
</dbReference>
<protein>
    <submittedName>
        <fullName evidence="6">Leucine-rich repeat-containing protein 63</fullName>
    </submittedName>
</protein>
<dbReference type="SUPFAM" id="SSF52047">
    <property type="entry name" value="RNI-like"/>
    <property type="match status" value="1"/>
</dbReference>
<feature type="compositionally biased region" description="Basic and acidic residues" evidence="3">
    <location>
        <begin position="343"/>
        <end position="352"/>
    </location>
</feature>
<dbReference type="InterPro" id="IPR003591">
    <property type="entry name" value="Leu-rich_rpt_typical-subtyp"/>
</dbReference>
<dbReference type="Pfam" id="PF00560">
    <property type="entry name" value="LRR_1"/>
    <property type="match status" value="1"/>
</dbReference>
<sequence>MYLTLALTITLASSIQSAKRAKLLWFTLTSLITWSCQIAKLTGQTNGLTIPYIRNFEGSETQNRLHSRKRKKPECSLFGGTAKSATGPGCPQNKNSNNECHHGFRTAAAQERTSPPAPTARGLPASPTQRPRKASGLSAHGAVGRGRLRGAPPARAQPGPALPARPRPPTRRLRVPQAERVSLLLVARACLLGLGPQLASGGSCEKQCLLLVKMQNHPQLLRRPLPPKLPKLPLYKKKVRTAKTVETQPPRVKFAQDETISTERDKISFRDVSRNQSQTLFNIQNLFSGRHIQKRVTTISTPEKTSKKGYWHIPEIATGSKFFPSFHSASSQVLGKETSQMESSRKSKEKPSKIKNVYVDNMLTDVLIFSSAFSKPSSAPSPVTTPTLTEVHSEYLHLPNSRTFTFNQPLMDLTRTVPSPLPRSIPVKAERQLSDGSQQSTTVVLSISHFPGTISLPPPTLPRKPRRLSMIENLVTEYENAENVPRQKMPSLPEGLIKPRKKEESEGYVIYGEAFKTIAATQYETITAMTNLAITNCQIHGRNALNLKGFFILNCPDLTPLAFQLVYLNLSFNDISCFPTEILCLQNLQILNLRSNPIKEIPSEIQQLKFLRVFNVAFNLITTLPPGLFSLFHLETFDISYNNIAFIPNEIQKLRSLEKLLVDGNDLTAFPPGILKLNLKSILFENNYTHPSLWRENSLNSPQSLTQLTSLFFLKNNLWKRYDVIPGKIQKLLKWTSRCEWCHGPKFGEGFRVIRSFDIFGATHLPVMFHVCSSSCYRKAKESSFVVDNIPGKRTALNSELSQAQIYESHLKSH</sequence>
<dbReference type="PANTHER" id="PTHR48051">
    <property type="match status" value="1"/>
</dbReference>
<dbReference type="SMART" id="SM00369">
    <property type="entry name" value="LRR_TYP"/>
    <property type="match status" value="3"/>
</dbReference>
<evidence type="ECO:0000256" key="4">
    <source>
        <dbReference type="SAM" id="SignalP"/>
    </source>
</evidence>
<dbReference type="InterPro" id="IPR050216">
    <property type="entry name" value="LRR_domain-containing"/>
</dbReference>
<feature type="compositionally biased region" description="Polar residues" evidence="3">
    <location>
        <begin position="333"/>
        <end position="342"/>
    </location>
</feature>
<name>A0ABM1D0U0_CERSS</name>
<feature type="region of interest" description="Disordered" evidence="3">
    <location>
        <begin position="333"/>
        <end position="352"/>
    </location>
</feature>
<evidence type="ECO:0000313" key="5">
    <source>
        <dbReference type="Proteomes" id="UP000694910"/>
    </source>
</evidence>
<evidence type="ECO:0000256" key="1">
    <source>
        <dbReference type="ARBA" id="ARBA00022614"/>
    </source>
</evidence>
<proteinExistence type="predicted"/>
<evidence type="ECO:0000313" key="6">
    <source>
        <dbReference type="RefSeq" id="XP_014645421.1"/>
    </source>
</evidence>
<keyword evidence="1" id="KW-0433">Leucine-rich repeat</keyword>
<dbReference type="Pfam" id="PF13855">
    <property type="entry name" value="LRR_8"/>
    <property type="match status" value="1"/>
</dbReference>
<dbReference type="GeneID" id="106802335"/>
<keyword evidence="2" id="KW-0677">Repeat</keyword>
<keyword evidence="5" id="KW-1185">Reference proteome</keyword>
<dbReference type="InterPro" id="IPR032675">
    <property type="entry name" value="LRR_dom_sf"/>
</dbReference>
<feature type="region of interest" description="Disordered" evidence="3">
    <location>
        <begin position="61"/>
        <end position="172"/>
    </location>
</feature>
<dbReference type="InterPro" id="IPR001611">
    <property type="entry name" value="Leu-rich_rpt"/>
</dbReference>
<evidence type="ECO:0000256" key="2">
    <source>
        <dbReference type="ARBA" id="ARBA00022737"/>
    </source>
</evidence>
<dbReference type="Gene3D" id="3.80.10.10">
    <property type="entry name" value="Ribonuclease Inhibitor"/>
    <property type="match status" value="1"/>
</dbReference>
<dbReference type="PROSITE" id="PS51450">
    <property type="entry name" value="LRR"/>
    <property type="match status" value="2"/>
</dbReference>
<gene>
    <name evidence="6" type="primary">LOC106802335</name>
</gene>
<accession>A0ABM1D0U0</accession>
<dbReference type="Proteomes" id="UP000694910">
    <property type="component" value="Unplaced"/>
</dbReference>
<feature type="chain" id="PRO_5045313806" evidence="4">
    <location>
        <begin position="18"/>
        <end position="814"/>
    </location>
</feature>
<reference evidence="6" key="1">
    <citation type="submission" date="2025-08" db="UniProtKB">
        <authorList>
            <consortium name="RefSeq"/>
        </authorList>
    </citation>
    <scope>IDENTIFICATION</scope>
</reference>
<keyword evidence="4" id="KW-0732">Signal</keyword>